<evidence type="ECO:0000313" key="2">
    <source>
        <dbReference type="Proteomes" id="UP000001514"/>
    </source>
</evidence>
<keyword evidence="2" id="KW-1185">Reference proteome</keyword>
<name>D8TGJ2_SELML</name>
<organism evidence="2">
    <name type="scientific">Selaginella moellendorffii</name>
    <name type="common">Spikemoss</name>
    <dbReference type="NCBI Taxonomy" id="88036"/>
    <lineage>
        <taxon>Eukaryota</taxon>
        <taxon>Viridiplantae</taxon>
        <taxon>Streptophyta</taxon>
        <taxon>Embryophyta</taxon>
        <taxon>Tracheophyta</taxon>
        <taxon>Lycopodiopsida</taxon>
        <taxon>Selaginellales</taxon>
        <taxon>Selaginellaceae</taxon>
        <taxon>Selaginella</taxon>
    </lineage>
</organism>
<dbReference type="InParanoid" id="D8TGJ2"/>
<protein>
    <submittedName>
        <fullName evidence="1">Uncharacterized protein</fullName>
    </submittedName>
</protein>
<gene>
    <name evidence="1" type="ORF">SELMODRAFT_432611</name>
</gene>
<dbReference type="HOGENOM" id="CLU_1197529_0_0_1"/>
<evidence type="ECO:0000313" key="1">
    <source>
        <dbReference type="EMBL" id="EFJ04226.1"/>
    </source>
</evidence>
<reference evidence="1 2" key="1">
    <citation type="journal article" date="2011" name="Science">
        <title>The Selaginella genome identifies genetic changes associated with the evolution of vascular plants.</title>
        <authorList>
            <person name="Banks J.A."/>
            <person name="Nishiyama T."/>
            <person name="Hasebe M."/>
            <person name="Bowman J.L."/>
            <person name="Gribskov M."/>
            <person name="dePamphilis C."/>
            <person name="Albert V.A."/>
            <person name="Aono N."/>
            <person name="Aoyama T."/>
            <person name="Ambrose B.A."/>
            <person name="Ashton N.W."/>
            <person name="Axtell M.J."/>
            <person name="Barker E."/>
            <person name="Barker M.S."/>
            <person name="Bennetzen J.L."/>
            <person name="Bonawitz N.D."/>
            <person name="Chapple C."/>
            <person name="Cheng C."/>
            <person name="Correa L.G."/>
            <person name="Dacre M."/>
            <person name="DeBarry J."/>
            <person name="Dreyer I."/>
            <person name="Elias M."/>
            <person name="Engstrom E.M."/>
            <person name="Estelle M."/>
            <person name="Feng L."/>
            <person name="Finet C."/>
            <person name="Floyd S.K."/>
            <person name="Frommer W.B."/>
            <person name="Fujita T."/>
            <person name="Gramzow L."/>
            <person name="Gutensohn M."/>
            <person name="Harholt J."/>
            <person name="Hattori M."/>
            <person name="Heyl A."/>
            <person name="Hirai T."/>
            <person name="Hiwatashi Y."/>
            <person name="Ishikawa M."/>
            <person name="Iwata M."/>
            <person name="Karol K.G."/>
            <person name="Koehler B."/>
            <person name="Kolukisaoglu U."/>
            <person name="Kubo M."/>
            <person name="Kurata T."/>
            <person name="Lalonde S."/>
            <person name="Li K."/>
            <person name="Li Y."/>
            <person name="Litt A."/>
            <person name="Lyons E."/>
            <person name="Manning G."/>
            <person name="Maruyama T."/>
            <person name="Michael T.P."/>
            <person name="Mikami K."/>
            <person name="Miyazaki S."/>
            <person name="Morinaga S."/>
            <person name="Murata T."/>
            <person name="Mueller-Roeber B."/>
            <person name="Nelson D.R."/>
            <person name="Obara M."/>
            <person name="Oguri Y."/>
            <person name="Olmstead R.G."/>
            <person name="Onodera N."/>
            <person name="Petersen B.L."/>
            <person name="Pils B."/>
            <person name="Prigge M."/>
            <person name="Rensing S.A."/>
            <person name="Riano-Pachon D.M."/>
            <person name="Roberts A.W."/>
            <person name="Sato Y."/>
            <person name="Scheller H.V."/>
            <person name="Schulz B."/>
            <person name="Schulz C."/>
            <person name="Shakirov E.V."/>
            <person name="Shibagaki N."/>
            <person name="Shinohara N."/>
            <person name="Shippen D.E."/>
            <person name="Soerensen I."/>
            <person name="Sotooka R."/>
            <person name="Sugimoto N."/>
            <person name="Sugita M."/>
            <person name="Sumikawa N."/>
            <person name="Tanurdzic M."/>
            <person name="Theissen G."/>
            <person name="Ulvskov P."/>
            <person name="Wakazuki S."/>
            <person name="Weng J.K."/>
            <person name="Willats W.W."/>
            <person name="Wipf D."/>
            <person name="Wolf P.G."/>
            <person name="Yang L."/>
            <person name="Zimmer A.D."/>
            <person name="Zhu Q."/>
            <person name="Mitros T."/>
            <person name="Hellsten U."/>
            <person name="Loque D."/>
            <person name="Otillar R."/>
            <person name="Salamov A."/>
            <person name="Schmutz J."/>
            <person name="Shapiro H."/>
            <person name="Lindquist E."/>
            <person name="Lucas S."/>
            <person name="Rokhsar D."/>
            <person name="Grigoriev I.V."/>
        </authorList>
    </citation>
    <scope>NUCLEOTIDE SEQUENCE [LARGE SCALE GENOMIC DNA]</scope>
</reference>
<dbReference type="EMBL" id="GL378111">
    <property type="protein sequence ID" value="EFJ04226.1"/>
    <property type="molecule type" value="Genomic_DNA"/>
</dbReference>
<dbReference type="KEGG" id="smo:SELMODRAFT_432611"/>
<feature type="non-terminal residue" evidence="1">
    <location>
        <position position="1"/>
    </location>
</feature>
<sequence>DGNRVDSVGTEGKSLGGELTDSEGAIAVRDLVQALVPPAAADQELLAQRAPAGDGLESRGEGRIEQRVRLAVAALARQALEPENIASGVGNHVDGSRRCSDSERDEVLATAVGEAGSQRRLEVLLQEGVGVLEGIREARLWDPGDSEADPGGDGQEAELVTVETIADEAVYGGVGWAALGGGGGGAASWSYGSGISSEEESVDADLEVLFVAAASSGFHRSDHQAENADERS</sequence>
<proteinExistence type="predicted"/>
<accession>D8TGJ2</accession>
<dbReference type="AlphaFoldDB" id="D8TGJ2"/>
<dbReference type="Proteomes" id="UP000001514">
    <property type="component" value="Unassembled WGS sequence"/>
</dbReference>
<dbReference type="Gramene" id="EFJ04226">
    <property type="protein sequence ID" value="EFJ04226"/>
    <property type="gene ID" value="SELMODRAFT_432611"/>
</dbReference>